<name>A0PGP2_MAYDE</name>
<proteinExistence type="evidence at transcript level"/>
<protein>
    <submittedName>
        <fullName evidence="2">SSGP-11C family protein</fullName>
    </submittedName>
</protein>
<feature type="chain" id="PRO_5002628551" evidence="1">
    <location>
        <begin position="19"/>
        <end position="117"/>
    </location>
</feature>
<evidence type="ECO:0000313" key="2">
    <source>
        <dbReference type="EMBL" id="AAX30009.1"/>
    </source>
</evidence>
<organism evidence="2">
    <name type="scientific">Mayetiola destructor</name>
    <name type="common">Hessian fly</name>
    <dbReference type="NCBI Taxonomy" id="39758"/>
    <lineage>
        <taxon>Eukaryota</taxon>
        <taxon>Metazoa</taxon>
        <taxon>Ecdysozoa</taxon>
        <taxon>Arthropoda</taxon>
        <taxon>Hexapoda</taxon>
        <taxon>Insecta</taxon>
        <taxon>Pterygota</taxon>
        <taxon>Neoptera</taxon>
        <taxon>Endopterygota</taxon>
        <taxon>Diptera</taxon>
        <taxon>Nematocera</taxon>
        <taxon>Sciaroidea</taxon>
        <taxon>Cecidomyiidae</taxon>
        <taxon>Mayetiola</taxon>
    </lineage>
</organism>
<dbReference type="EMBL" id="AY828562">
    <property type="protein sequence ID" value="AAX30009.1"/>
    <property type="molecule type" value="mRNA"/>
</dbReference>
<keyword evidence="1" id="KW-0732">Signal</keyword>
<dbReference type="AlphaFoldDB" id="A0PGP2"/>
<evidence type="ECO:0000256" key="1">
    <source>
        <dbReference type="SAM" id="SignalP"/>
    </source>
</evidence>
<accession>A0PGP2</accession>
<reference evidence="2" key="1">
    <citation type="journal article" date="2006" name="J. Insect Sci.">
        <title>A super-family of genes coding for secreted salivary gland proteins from the Hessian fly, Mayetiola destructor.</title>
        <authorList>
            <person name="Chen M.-S."/>
            <person name="Fellers J.P."/>
            <person name="Zhu Y.-C."/>
            <person name="Stuart J.J."/>
            <person name="Hulbert S."/>
            <person name="El-Bouhssini M."/>
            <person name="Liu X."/>
        </authorList>
    </citation>
    <scope>NUCLEOTIDE SEQUENCE</scope>
</reference>
<sequence length="117" mass="12816">MQKATIFVLLAVIAVASAEFEKHEKPPQRKVGLSIVLESDPTGVASKRILERNSSLRLLHEIAKNAKSKSLTEEPAPQVHSPPSVVKSIVSQYERQISSIGAQRPVQSPKLGRKIKT</sequence>
<feature type="signal peptide" evidence="1">
    <location>
        <begin position="1"/>
        <end position="18"/>
    </location>
</feature>